<dbReference type="GO" id="GO:0003700">
    <property type="term" value="F:DNA-binding transcription factor activity"/>
    <property type="evidence" value="ECO:0007669"/>
    <property type="project" value="InterPro"/>
</dbReference>
<feature type="region of interest" description="Disordered" evidence="6">
    <location>
        <begin position="67"/>
        <end position="157"/>
    </location>
</feature>
<evidence type="ECO:0000313" key="9">
    <source>
        <dbReference type="Proteomes" id="UP000001940"/>
    </source>
</evidence>
<keyword evidence="4" id="KW-0804">Transcription</keyword>
<dbReference type="GO" id="GO:0000978">
    <property type="term" value="F:RNA polymerase II cis-regulatory region sequence-specific DNA binding"/>
    <property type="evidence" value="ECO:0007669"/>
    <property type="project" value="InterPro"/>
</dbReference>
<evidence type="ECO:0000256" key="3">
    <source>
        <dbReference type="ARBA" id="ARBA00023159"/>
    </source>
</evidence>
<dbReference type="PANTHER" id="PTHR24411:SF55">
    <property type="entry name" value="SEGMENTATION PROTEIN CAP'N'COLLAR"/>
    <property type="match status" value="1"/>
</dbReference>
<dbReference type="Proteomes" id="UP000001940">
    <property type="component" value="Chromosome IV"/>
</dbReference>
<proteinExistence type="predicted"/>
<dbReference type="OrthoDB" id="7458135at2759"/>
<accession>V6CLA3</accession>
<evidence type="ECO:0000256" key="4">
    <source>
        <dbReference type="ARBA" id="ARBA00023163"/>
    </source>
</evidence>
<dbReference type="PROSITE" id="PS00036">
    <property type="entry name" value="BZIP_BASIC"/>
    <property type="match status" value="1"/>
</dbReference>
<evidence type="ECO:0000256" key="1">
    <source>
        <dbReference type="ARBA" id="ARBA00023015"/>
    </source>
</evidence>
<dbReference type="PANTHER" id="PTHR24411">
    <property type="entry name" value="NUCLEAR FACTOR ERYTHROID 2-RELATED FACTOR"/>
    <property type="match status" value="1"/>
</dbReference>
<dbReference type="InterPro" id="IPR008917">
    <property type="entry name" value="TF_DNA-bd_sf"/>
</dbReference>
<dbReference type="SMR" id="V6CLA3"/>
<protein>
    <submittedName>
        <fullName evidence="8">BZIP domain-containing protein</fullName>
    </submittedName>
</protein>
<dbReference type="GeneID" id="177343"/>
<dbReference type="InterPro" id="IPR047167">
    <property type="entry name" value="NFE2-like"/>
</dbReference>
<sequence length="223" mass="24886">MQNDSLQAVVSNGQIDYDHSYQSTGQTPLSPLIIGSSGRQQQTQTSPGSVTVTATATQSLFDPYHSQRHSFSDCTTDSSSTCSRLSSESPRYTSESSTGTHESRFYGKLAPSSGSRYQRSSSPRSSQSSIKIARVVPLASGQRKRGRQSKDEQLASDNELPVSAFQISEMSLSELQQVLKNESLSEYQRQLIRKIRRRGKNKVAARTCRQRRTDRHDKMSHYI</sequence>
<dbReference type="AGR" id="WB:WBGene00004804"/>
<evidence type="ECO:0000313" key="8">
    <source>
        <dbReference type="EMBL" id="CDK13323.1"/>
    </source>
</evidence>
<feature type="region of interest" description="Disordered" evidence="6">
    <location>
        <begin position="17"/>
        <end position="51"/>
    </location>
</feature>
<dbReference type="SUPFAM" id="SSF47454">
    <property type="entry name" value="A DNA-binding domain in eukaryotic transcription factors"/>
    <property type="match status" value="1"/>
</dbReference>
<dbReference type="InterPro" id="IPR004827">
    <property type="entry name" value="bZIP"/>
</dbReference>
<feature type="compositionally biased region" description="Low complexity" evidence="6">
    <location>
        <begin position="72"/>
        <end position="98"/>
    </location>
</feature>
<organism evidence="8 9">
    <name type="scientific">Caenorhabditis elegans</name>
    <dbReference type="NCBI Taxonomy" id="6239"/>
    <lineage>
        <taxon>Eukaryota</taxon>
        <taxon>Metazoa</taxon>
        <taxon>Ecdysozoa</taxon>
        <taxon>Nematoda</taxon>
        <taxon>Chromadorea</taxon>
        <taxon>Rhabditida</taxon>
        <taxon>Rhabditina</taxon>
        <taxon>Rhabditomorpha</taxon>
        <taxon>Rhabditoidea</taxon>
        <taxon>Rhabditidae</taxon>
        <taxon>Peloderinae</taxon>
        <taxon>Caenorhabditis</taxon>
    </lineage>
</organism>
<evidence type="ECO:0000256" key="6">
    <source>
        <dbReference type="SAM" id="MobiDB-lite"/>
    </source>
</evidence>
<gene>
    <name evidence="8 10" type="primary">skn-1</name>
    <name evidence="8" type="ORF">CELE_T19E7.2</name>
    <name evidence="10" type="ORF">T19E7.2</name>
</gene>
<keyword evidence="3" id="KW-0010">Activator</keyword>
<feature type="compositionally biased region" description="Low complexity" evidence="6">
    <location>
        <begin position="111"/>
        <end position="129"/>
    </location>
</feature>
<reference evidence="8 9" key="1">
    <citation type="journal article" date="1998" name="Science">
        <title>Genome sequence of the nematode C. elegans: a platform for investigating biology.</title>
        <authorList>
            <consortium name="The C. elegans sequencing consortium"/>
            <person name="Sulson J.E."/>
            <person name="Waterston R."/>
        </authorList>
    </citation>
    <scope>NUCLEOTIDE SEQUENCE [LARGE SCALE GENOMIC DNA]</scope>
    <source>
        <strain evidence="8 9">Bristol N2</strain>
    </source>
</reference>
<keyword evidence="1" id="KW-0805">Transcription regulation</keyword>
<dbReference type="EMBL" id="BX284604">
    <property type="protein sequence ID" value="CDK13323.1"/>
    <property type="molecule type" value="Genomic_DNA"/>
</dbReference>
<dbReference type="CTD" id="177343"/>
<name>V6CLA3_CAEEL</name>
<dbReference type="Bgee" id="WBGene00004804">
    <property type="expression patterns" value="Expressed in pharyngeal muscle cell (C elegans) and 5 other cell types or tissues"/>
</dbReference>
<dbReference type="AlphaFoldDB" id="V6CLA3"/>
<evidence type="ECO:0000256" key="2">
    <source>
        <dbReference type="ARBA" id="ARBA00023125"/>
    </source>
</evidence>
<dbReference type="WormBase" id="T19E7.2d">
    <property type="protein sequence ID" value="CE49174"/>
    <property type="gene ID" value="WBGene00004804"/>
    <property type="gene designation" value="skn-1"/>
</dbReference>
<dbReference type="Gene3D" id="1.10.880.10">
    <property type="entry name" value="Transcription factor, Skn-1-like, DNA-binding domain"/>
    <property type="match status" value="1"/>
</dbReference>
<keyword evidence="5" id="KW-0539">Nucleus</keyword>
<dbReference type="InterPro" id="IPR004826">
    <property type="entry name" value="bZIP_Maf"/>
</dbReference>
<dbReference type="GO" id="GO:0006357">
    <property type="term" value="P:regulation of transcription by RNA polymerase II"/>
    <property type="evidence" value="ECO:0007669"/>
    <property type="project" value="InterPro"/>
</dbReference>
<evidence type="ECO:0000259" key="7">
    <source>
        <dbReference type="PROSITE" id="PS00036"/>
    </source>
</evidence>
<keyword evidence="2" id="KW-0238">DNA-binding</keyword>
<evidence type="ECO:0000313" key="10">
    <source>
        <dbReference type="WormBase" id="T19E7.2d"/>
    </source>
</evidence>
<evidence type="ECO:0000256" key="5">
    <source>
        <dbReference type="ARBA" id="ARBA00023242"/>
    </source>
</evidence>
<dbReference type="ExpressionAtlas" id="V6CLA3">
    <property type="expression patterns" value="baseline and differential"/>
</dbReference>
<feature type="compositionally biased region" description="Polar residues" evidence="6">
    <location>
        <begin position="17"/>
        <end position="29"/>
    </location>
</feature>
<feature type="domain" description="BZIP" evidence="7">
    <location>
        <begin position="196"/>
        <end position="211"/>
    </location>
</feature>
<feature type="compositionally biased region" description="Low complexity" evidence="6">
    <location>
        <begin position="35"/>
        <end position="49"/>
    </location>
</feature>
<dbReference type="HOGENOM" id="CLU_511149_0_0_1"/>
<dbReference type="Pfam" id="PF03131">
    <property type="entry name" value="bZIP_Maf"/>
    <property type="match status" value="1"/>
</dbReference>
<dbReference type="RefSeq" id="NP_001368358.1">
    <property type="nucleotide sequence ID" value="NM_001380238.1"/>
</dbReference>
<keyword evidence="9" id="KW-1185">Reference proteome</keyword>